<accession>A0A9P9IY48</accession>
<feature type="region of interest" description="Disordered" evidence="1">
    <location>
        <begin position="80"/>
        <end position="108"/>
    </location>
</feature>
<organism evidence="2 3">
    <name type="scientific">Dactylonectria estremocensis</name>
    <dbReference type="NCBI Taxonomy" id="1079267"/>
    <lineage>
        <taxon>Eukaryota</taxon>
        <taxon>Fungi</taxon>
        <taxon>Dikarya</taxon>
        <taxon>Ascomycota</taxon>
        <taxon>Pezizomycotina</taxon>
        <taxon>Sordariomycetes</taxon>
        <taxon>Hypocreomycetidae</taxon>
        <taxon>Hypocreales</taxon>
        <taxon>Nectriaceae</taxon>
        <taxon>Dactylonectria</taxon>
    </lineage>
</organism>
<sequence length="235" mass="24897">MESLPSHRQFLTSIINSISAIAPPALDTNAASSPAHSSPLQVLAQSQRPLLLTLHVLFPNLLLQALDLLDRGLVARLRRAGGGTPGGDAETGGDAAPGPRSRDKHSAAAGAGDDVFVVRSLATTLTRRGRDAALSAQRYIVHLNVWNCTCASFTFDAFPSQPSHASEDDTVPEPPVLWSFGGMSLDGLGESVGHVPCCKHLLACLLVERWPGMLGQYIEDRTPSRDEMAGIFAGV</sequence>
<comment type="caution">
    <text evidence="2">The sequence shown here is derived from an EMBL/GenBank/DDBJ whole genome shotgun (WGS) entry which is preliminary data.</text>
</comment>
<proteinExistence type="predicted"/>
<evidence type="ECO:0000313" key="3">
    <source>
        <dbReference type="Proteomes" id="UP000717696"/>
    </source>
</evidence>
<dbReference type="EMBL" id="JAGMUU010000017">
    <property type="protein sequence ID" value="KAH7134809.1"/>
    <property type="molecule type" value="Genomic_DNA"/>
</dbReference>
<dbReference type="OrthoDB" id="74545at2759"/>
<dbReference type="AlphaFoldDB" id="A0A9P9IY48"/>
<evidence type="ECO:0008006" key="4">
    <source>
        <dbReference type="Google" id="ProtNLM"/>
    </source>
</evidence>
<keyword evidence="3" id="KW-1185">Reference proteome</keyword>
<evidence type="ECO:0000313" key="2">
    <source>
        <dbReference type="EMBL" id="KAH7134809.1"/>
    </source>
</evidence>
<gene>
    <name evidence="2" type="ORF">B0J13DRAFT_91312</name>
</gene>
<name>A0A9P9IY48_9HYPO</name>
<evidence type="ECO:0000256" key="1">
    <source>
        <dbReference type="SAM" id="MobiDB-lite"/>
    </source>
</evidence>
<protein>
    <recommendedName>
        <fullName evidence="4">SWIM-type domain-containing protein</fullName>
    </recommendedName>
</protein>
<reference evidence="2" key="1">
    <citation type="journal article" date="2021" name="Nat. Commun.">
        <title>Genetic determinants of endophytism in the Arabidopsis root mycobiome.</title>
        <authorList>
            <person name="Mesny F."/>
            <person name="Miyauchi S."/>
            <person name="Thiergart T."/>
            <person name="Pickel B."/>
            <person name="Atanasova L."/>
            <person name="Karlsson M."/>
            <person name="Huettel B."/>
            <person name="Barry K.W."/>
            <person name="Haridas S."/>
            <person name="Chen C."/>
            <person name="Bauer D."/>
            <person name="Andreopoulos W."/>
            <person name="Pangilinan J."/>
            <person name="LaButti K."/>
            <person name="Riley R."/>
            <person name="Lipzen A."/>
            <person name="Clum A."/>
            <person name="Drula E."/>
            <person name="Henrissat B."/>
            <person name="Kohler A."/>
            <person name="Grigoriev I.V."/>
            <person name="Martin F.M."/>
            <person name="Hacquard S."/>
        </authorList>
    </citation>
    <scope>NUCLEOTIDE SEQUENCE</scope>
    <source>
        <strain evidence="2">MPI-CAGE-AT-0021</strain>
    </source>
</reference>
<feature type="compositionally biased region" description="Gly residues" evidence="1">
    <location>
        <begin position="80"/>
        <end position="90"/>
    </location>
</feature>
<dbReference type="Proteomes" id="UP000717696">
    <property type="component" value="Unassembled WGS sequence"/>
</dbReference>